<sequence length="250" mass="26723">MAEVAVVTGASSGIGAATARHLVRAGFDVVIGARRTERLEALKADIEAQHPERIVTALPLDVSDVQSVKAFTDAIEKVDVLVNNAGGALGVDRIETADEADWARMYDINVLSILRVTQALLPKLRASPAASVVTIGSVAALEAYETGAGYNAAKHGARAVTRVLRLELKGEPIRVIEIDPGLVETEFSVVRLGGDKEAADKIYEGVDNLTADDIADAVTWTVTRPPHVNIDSIHIMPRDQVAARNVHRRT</sequence>
<evidence type="ECO:0000256" key="2">
    <source>
        <dbReference type="ARBA" id="ARBA00023002"/>
    </source>
</evidence>
<name>A0A5C5R8G9_9ACTN</name>
<accession>A0A5C5R8G9</accession>
<gene>
    <name evidence="4" type="ORF">FK529_13595</name>
</gene>
<comment type="similarity">
    <text evidence="1 3">Belongs to the short-chain dehydrogenases/reductases (SDR) family.</text>
</comment>
<evidence type="ECO:0000256" key="1">
    <source>
        <dbReference type="ARBA" id="ARBA00006484"/>
    </source>
</evidence>
<dbReference type="RefSeq" id="WP_146561980.1">
    <property type="nucleotide sequence ID" value="NZ_VIGW01000006.1"/>
</dbReference>
<dbReference type="SUPFAM" id="SSF51735">
    <property type="entry name" value="NAD(P)-binding Rossmann-fold domains"/>
    <property type="match status" value="1"/>
</dbReference>
<dbReference type="PANTHER" id="PTHR42901:SF1">
    <property type="entry name" value="ALCOHOL DEHYDROGENASE"/>
    <property type="match status" value="1"/>
</dbReference>
<dbReference type="PROSITE" id="PS00061">
    <property type="entry name" value="ADH_SHORT"/>
    <property type="match status" value="1"/>
</dbReference>
<dbReference type="InterPro" id="IPR020904">
    <property type="entry name" value="Sc_DH/Rdtase_CS"/>
</dbReference>
<dbReference type="OrthoDB" id="9775296at2"/>
<evidence type="ECO:0000313" key="5">
    <source>
        <dbReference type="Proteomes" id="UP000317291"/>
    </source>
</evidence>
<evidence type="ECO:0000256" key="3">
    <source>
        <dbReference type="RuleBase" id="RU000363"/>
    </source>
</evidence>
<keyword evidence="5" id="KW-1185">Reference proteome</keyword>
<protein>
    <submittedName>
        <fullName evidence="4">SDR family NAD(P)-dependent oxidoreductase</fullName>
    </submittedName>
</protein>
<dbReference type="Pfam" id="PF00106">
    <property type="entry name" value="adh_short"/>
    <property type="match status" value="1"/>
</dbReference>
<dbReference type="PRINTS" id="PR00080">
    <property type="entry name" value="SDRFAMILY"/>
</dbReference>
<evidence type="ECO:0000313" key="4">
    <source>
        <dbReference type="EMBL" id="TWS18996.1"/>
    </source>
</evidence>
<dbReference type="PANTHER" id="PTHR42901">
    <property type="entry name" value="ALCOHOL DEHYDROGENASE"/>
    <property type="match status" value="1"/>
</dbReference>
<dbReference type="EMBL" id="VIGW01000006">
    <property type="protein sequence ID" value="TWS18996.1"/>
    <property type="molecule type" value="Genomic_DNA"/>
</dbReference>
<dbReference type="GO" id="GO:0016616">
    <property type="term" value="F:oxidoreductase activity, acting on the CH-OH group of donors, NAD or NADP as acceptor"/>
    <property type="evidence" value="ECO:0007669"/>
    <property type="project" value="UniProtKB-ARBA"/>
</dbReference>
<comment type="caution">
    <text evidence="4">The sequence shown here is derived from an EMBL/GenBank/DDBJ whole genome shotgun (WGS) entry which is preliminary data.</text>
</comment>
<dbReference type="FunFam" id="3.40.50.720:FF:000047">
    <property type="entry name" value="NADP-dependent L-serine/L-allo-threonine dehydrogenase"/>
    <property type="match status" value="1"/>
</dbReference>
<reference evidence="4 5" key="1">
    <citation type="submission" date="2019-06" db="EMBL/GenBank/DDBJ databases">
        <title>Tsukamurella conjunctivitidis sp. nov., Tsukamurella assacharolytica sp. nov. and Tsukamurella sputae sp. nov. isolated from patients with conjunctivitis, bacteraemia (lymphoma) and respiratory infection (sputum) in Hong Kong.</title>
        <authorList>
            <person name="Teng J.L.L."/>
            <person name="Lee H.H."/>
            <person name="Fong J.Y.H."/>
            <person name="Fok K.M.N."/>
            <person name="Lau S.K.P."/>
            <person name="Woo P.C.Y."/>
        </authorList>
    </citation>
    <scope>NUCLEOTIDE SEQUENCE [LARGE SCALE GENOMIC DNA]</scope>
    <source>
        <strain evidence="4 5">HKU71</strain>
    </source>
</reference>
<dbReference type="InterPro" id="IPR002347">
    <property type="entry name" value="SDR_fam"/>
</dbReference>
<dbReference type="AlphaFoldDB" id="A0A5C5R8G9"/>
<dbReference type="Gene3D" id="3.40.50.720">
    <property type="entry name" value="NAD(P)-binding Rossmann-like Domain"/>
    <property type="match status" value="1"/>
</dbReference>
<organism evidence="4 5">
    <name type="scientific">Tsukamurella asaccharolytica</name>
    <dbReference type="NCBI Taxonomy" id="2592067"/>
    <lineage>
        <taxon>Bacteria</taxon>
        <taxon>Bacillati</taxon>
        <taxon>Actinomycetota</taxon>
        <taxon>Actinomycetes</taxon>
        <taxon>Mycobacteriales</taxon>
        <taxon>Tsukamurellaceae</taxon>
        <taxon>Tsukamurella</taxon>
    </lineage>
</organism>
<dbReference type="Proteomes" id="UP000317291">
    <property type="component" value="Unassembled WGS sequence"/>
</dbReference>
<dbReference type="InterPro" id="IPR036291">
    <property type="entry name" value="NAD(P)-bd_dom_sf"/>
</dbReference>
<dbReference type="PRINTS" id="PR00081">
    <property type="entry name" value="GDHRDH"/>
</dbReference>
<proteinExistence type="inferred from homology"/>
<keyword evidence="2" id="KW-0560">Oxidoreductase</keyword>